<dbReference type="EMBL" id="DYZL01000126">
    <property type="protein sequence ID" value="HJH43385.1"/>
    <property type="molecule type" value="Genomic_DNA"/>
</dbReference>
<evidence type="ECO:0000256" key="2">
    <source>
        <dbReference type="ARBA" id="ARBA00022485"/>
    </source>
</evidence>
<dbReference type="GO" id="GO:0046872">
    <property type="term" value="F:metal ion binding"/>
    <property type="evidence" value="ECO:0007669"/>
    <property type="project" value="UniProtKB-KW"/>
</dbReference>
<dbReference type="Proteomes" id="UP000789325">
    <property type="component" value="Unassembled WGS sequence"/>
</dbReference>
<name>A0A9D2VK10_9ACTN</name>
<evidence type="ECO:0000256" key="5">
    <source>
        <dbReference type="ARBA" id="ARBA00022982"/>
    </source>
</evidence>
<feature type="domain" description="4Fe-4S ferredoxin-type" evidence="8">
    <location>
        <begin position="98"/>
        <end position="127"/>
    </location>
</feature>
<dbReference type="PROSITE" id="PS00198">
    <property type="entry name" value="4FE4S_FER_1"/>
    <property type="match status" value="1"/>
</dbReference>
<keyword evidence="3" id="KW-0479">Metal-binding</keyword>
<dbReference type="SUPFAM" id="SSF54862">
    <property type="entry name" value="4Fe-4S ferredoxins"/>
    <property type="match status" value="1"/>
</dbReference>
<evidence type="ECO:0000313" key="10">
    <source>
        <dbReference type="Proteomes" id="UP000789325"/>
    </source>
</evidence>
<sequence length="213" mass="23181">MADGGRGLASQYGFLFDQRRCNGCKTCEIACKDYHRLDGGLALRTIYEYAGGAWTQDEQGAWEHDVFCYYLSVSCNHCSNPVCVRMCSAQAVRKDGHGFVVIDGTACTGCQQCMAACPYHAPRFDEDRGVAVKCDGCRDRIAQGCFPVCVEACPRRALSFRPYGELAVGYDAVAAVAPLPSPDLTQPNFLVEPSDVSREVGDRAGQVVNLREA</sequence>
<keyword evidence="7" id="KW-0411">Iron-sulfur</keyword>
<reference evidence="9" key="1">
    <citation type="journal article" date="2021" name="PeerJ">
        <title>Extensive microbial diversity within the chicken gut microbiome revealed by metagenomics and culture.</title>
        <authorList>
            <person name="Gilroy R."/>
            <person name="Ravi A."/>
            <person name="Getino M."/>
            <person name="Pursley I."/>
            <person name="Horton D.L."/>
            <person name="Alikhan N.F."/>
            <person name="Baker D."/>
            <person name="Gharbi K."/>
            <person name="Hall N."/>
            <person name="Watson M."/>
            <person name="Adriaenssens E.M."/>
            <person name="Foster-Nyarko E."/>
            <person name="Jarju S."/>
            <person name="Secka A."/>
            <person name="Antonio M."/>
            <person name="Oren A."/>
            <person name="Chaudhuri R.R."/>
            <person name="La Ragione R."/>
            <person name="Hildebrand F."/>
            <person name="Pallen M.J."/>
        </authorList>
    </citation>
    <scope>NUCLEOTIDE SEQUENCE</scope>
    <source>
        <strain evidence="9">USAMLcec12-2067</strain>
    </source>
</reference>
<feature type="domain" description="4Fe-4S ferredoxin-type" evidence="8">
    <location>
        <begin position="12"/>
        <end position="40"/>
    </location>
</feature>
<dbReference type="Pfam" id="PF13247">
    <property type="entry name" value="Fer4_11"/>
    <property type="match status" value="1"/>
</dbReference>
<organism evidence="9 10">
    <name type="scientific">Rubneribacter badeniensis</name>
    <dbReference type="NCBI Taxonomy" id="2070688"/>
    <lineage>
        <taxon>Bacteria</taxon>
        <taxon>Bacillati</taxon>
        <taxon>Actinomycetota</taxon>
        <taxon>Coriobacteriia</taxon>
        <taxon>Eggerthellales</taxon>
        <taxon>Eggerthellaceae</taxon>
        <taxon>Rubneribacter</taxon>
    </lineage>
</organism>
<accession>A0A9D2VK10</accession>
<protein>
    <submittedName>
        <fullName evidence="9">4Fe-4S binding protein</fullName>
    </submittedName>
</protein>
<dbReference type="GO" id="GO:0051539">
    <property type="term" value="F:4 iron, 4 sulfur cluster binding"/>
    <property type="evidence" value="ECO:0007669"/>
    <property type="project" value="UniProtKB-KW"/>
</dbReference>
<keyword evidence="4" id="KW-0677">Repeat</keyword>
<dbReference type="PANTHER" id="PTHR43177">
    <property type="entry name" value="PROTEIN NRFC"/>
    <property type="match status" value="1"/>
</dbReference>
<dbReference type="InterPro" id="IPR017896">
    <property type="entry name" value="4Fe4S_Fe-S-bd"/>
</dbReference>
<keyword evidence="2" id="KW-0004">4Fe-4S</keyword>
<evidence type="ECO:0000259" key="8">
    <source>
        <dbReference type="PROSITE" id="PS51379"/>
    </source>
</evidence>
<evidence type="ECO:0000256" key="3">
    <source>
        <dbReference type="ARBA" id="ARBA00022723"/>
    </source>
</evidence>
<dbReference type="CDD" id="cd16371">
    <property type="entry name" value="DMSOR_beta_like"/>
    <property type="match status" value="1"/>
</dbReference>
<dbReference type="InterPro" id="IPR050954">
    <property type="entry name" value="ET_IronSulfur_Cluster-Binding"/>
</dbReference>
<evidence type="ECO:0000256" key="7">
    <source>
        <dbReference type="ARBA" id="ARBA00023014"/>
    </source>
</evidence>
<keyword evidence="5" id="KW-0249">Electron transport</keyword>
<keyword evidence="6" id="KW-0408">Iron</keyword>
<dbReference type="PROSITE" id="PS51379">
    <property type="entry name" value="4FE4S_FER_2"/>
    <property type="match status" value="2"/>
</dbReference>
<reference evidence="9" key="2">
    <citation type="submission" date="2021-09" db="EMBL/GenBank/DDBJ databases">
        <authorList>
            <person name="Gilroy R."/>
        </authorList>
    </citation>
    <scope>NUCLEOTIDE SEQUENCE</scope>
    <source>
        <strain evidence="9">USAMLcec12-2067</strain>
    </source>
</reference>
<dbReference type="InterPro" id="IPR017900">
    <property type="entry name" value="4Fe4S_Fe_S_CS"/>
</dbReference>
<keyword evidence="1" id="KW-0813">Transport</keyword>
<dbReference type="AlphaFoldDB" id="A0A9D2VK10"/>
<evidence type="ECO:0000313" key="9">
    <source>
        <dbReference type="EMBL" id="HJH43385.1"/>
    </source>
</evidence>
<evidence type="ECO:0000256" key="6">
    <source>
        <dbReference type="ARBA" id="ARBA00023004"/>
    </source>
</evidence>
<dbReference type="PANTHER" id="PTHR43177:SF5">
    <property type="entry name" value="ANAEROBIC DIMETHYL SULFOXIDE REDUCTASE CHAIN B-RELATED"/>
    <property type="match status" value="1"/>
</dbReference>
<proteinExistence type="predicted"/>
<dbReference type="Gene3D" id="3.30.70.20">
    <property type="match status" value="2"/>
</dbReference>
<gene>
    <name evidence="9" type="ORF">K8V16_06265</name>
</gene>
<evidence type="ECO:0000256" key="4">
    <source>
        <dbReference type="ARBA" id="ARBA00022737"/>
    </source>
</evidence>
<evidence type="ECO:0000256" key="1">
    <source>
        <dbReference type="ARBA" id="ARBA00022448"/>
    </source>
</evidence>
<comment type="caution">
    <text evidence="9">The sequence shown here is derived from an EMBL/GenBank/DDBJ whole genome shotgun (WGS) entry which is preliminary data.</text>
</comment>